<dbReference type="VEuPathDB" id="VectorBase:ACUA002008"/>
<protein>
    <submittedName>
        <fullName evidence="1">Uncharacterized protein</fullName>
    </submittedName>
</protein>
<reference evidence="2" key="1">
    <citation type="submission" date="2013-09" db="EMBL/GenBank/DDBJ databases">
        <title>The Genome Sequence of Anopheles culicifacies species A.</title>
        <authorList>
            <consortium name="The Broad Institute Genomics Platform"/>
            <person name="Neafsey D.E."/>
            <person name="Besansky N."/>
            <person name="Howell P."/>
            <person name="Walton C."/>
            <person name="Young S.K."/>
            <person name="Zeng Q."/>
            <person name="Gargeya S."/>
            <person name="Fitzgerald M."/>
            <person name="Haas B."/>
            <person name="Abouelleil A."/>
            <person name="Allen A.W."/>
            <person name="Alvarado L."/>
            <person name="Arachchi H.M."/>
            <person name="Berlin A.M."/>
            <person name="Chapman S.B."/>
            <person name="Gainer-Dewar J."/>
            <person name="Goldberg J."/>
            <person name="Griggs A."/>
            <person name="Gujja S."/>
            <person name="Hansen M."/>
            <person name="Howarth C."/>
            <person name="Imamovic A."/>
            <person name="Ireland A."/>
            <person name="Larimer J."/>
            <person name="McCowan C."/>
            <person name="Murphy C."/>
            <person name="Pearson M."/>
            <person name="Poon T.W."/>
            <person name="Priest M."/>
            <person name="Roberts A."/>
            <person name="Saif S."/>
            <person name="Shea T."/>
            <person name="Sisk P."/>
            <person name="Sykes S."/>
            <person name="Wortman J."/>
            <person name="Nusbaum C."/>
            <person name="Birren B."/>
        </authorList>
    </citation>
    <scope>NUCLEOTIDE SEQUENCE [LARGE SCALE GENOMIC DNA]</scope>
    <source>
        <strain evidence="2">A-37</strain>
    </source>
</reference>
<dbReference type="EMBL" id="AXCM01000128">
    <property type="status" value="NOT_ANNOTATED_CDS"/>
    <property type="molecule type" value="Genomic_DNA"/>
</dbReference>
<accession>A0A182LU43</accession>
<evidence type="ECO:0000313" key="1">
    <source>
        <dbReference type="EnsemblMetazoa" id="ACUA002008-PA"/>
    </source>
</evidence>
<keyword evidence="2" id="KW-1185">Reference proteome</keyword>
<organism evidence="1 2">
    <name type="scientific">Anopheles culicifacies</name>
    <dbReference type="NCBI Taxonomy" id="139723"/>
    <lineage>
        <taxon>Eukaryota</taxon>
        <taxon>Metazoa</taxon>
        <taxon>Ecdysozoa</taxon>
        <taxon>Arthropoda</taxon>
        <taxon>Hexapoda</taxon>
        <taxon>Insecta</taxon>
        <taxon>Pterygota</taxon>
        <taxon>Neoptera</taxon>
        <taxon>Endopterygota</taxon>
        <taxon>Diptera</taxon>
        <taxon>Nematocera</taxon>
        <taxon>Culicoidea</taxon>
        <taxon>Culicidae</taxon>
        <taxon>Anophelinae</taxon>
        <taxon>Anopheles</taxon>
        <taxon>culicifacies species complex</taxon>
    </lineage>
</organism>
<dbReference type="AlphaFoldDB" id="A0A182LU43"/>
<name>A0A182LU43_9DIPT</name>
<proteinExistence type="predicted"/>
<dbReference type="Proteomes" id="UP000075883">
    <property type="component" value="Unassembled WGS sequence"/>
</dbReference>
<evidence type="ECO:0000313" key="2">
    <source>
        <dbReference type="Proteomes" id="UP000075883"/>
    </source>
</evidence>
<reference evidence="1" key="2">
    <citation type="submission" date="2020-05" db="UniProtKB">
        <authorList>
            <consortium name="EnsemblMetazoa"/>
        </authorList>
    </citation>
    <scope>IDENTIFICATION</scope>
    <source>
        <strain evidence="1">A-37</strain>
    </source>
</reference>
<dbReference type="EnsemblMetazoa" id="ACUA002008-RA">
    <property type="protein sequence ID" value="ACUA002008-PA"/>
    <property type="gene ID" value="ACUA002008"/>
</dbReference>
<sequence length="132" mass="14870">MNFHSDECSSWLNCTTYDTGSSDGPFESEMNSRMNSNFGPHYPSSIRYQNTRGCIQSDGWSSMDIQLLNDEHEKAILNDLYKTAGAESTPLTTFSYISEYICSNNIDIWPGELISSSNKDGQLYASTDLFEM</sequence>